<keyword evidence="3" id="KW-1185">Reference proteome</keyword>
<feature type="compositionally biased region" description="Polar residues" evidence="1">
    <location>
        <begin position="612"/>
        <end position="625"/>
    </location>
</feature>
<dbReference type="Proteomes" id="UP001164743">
    <property type="component" value="Chromosome 5A"/>
</dbReference>
<dbReference type="EMBL" id="CP110425">
    <property type="protein sequence ID" value="WAQ84514.1"/>
    <property type="molecule type" value="Genomic_DNA"/>
</dbReference>
<accession>A0ABY7CHB8</accession>
<feature type="region of interest" description="Disordered" evidence="1">
    <location>
        <begin position="1"/>
        <end position="78"/>
    </location>
</feature>
<proteinExistence type="predicted"/>
<dbReference type="PANTHER" id="PTHR48125">
    <property type="entry name" value="LP07818P1"/>
    <property type="match status" value="1"/>
</dbReference>
<feature type="compositionally biased region" description="Low complexity" evidence="1">
    <location>
        <begin position="512"/>
        <end position="611"/>
    </location>
</feature>
<feature type="compositionally biased region" description="Polar residues" evidence="1">
    <location>
        <begin position="1"/>
        <end position="20"/>
    </location>
</feature>
<feature type="compositionally biased region" description="Basic and acidic residues" evidence="1">
    <location>
        <begin position="66"/>
        <end position="78"/>
    </location>
</feature>
<dbReference type="GeneID" id="77810538"/>
<reference evidence="2" key="1">
    <citation type="submission" date="2022-10" db="EMBL/GenBank/DDBJ databases">
        <title>Puccinia triticina Genome sequencing and assembly.</title>
        <authorList>
            <person name="Li C."/>
        </authorList>
    </citation>
    <scope>NUCLEOTIDE SEQUENCE</scope>
    <source>
        <strain evidence="2">Pt15</strain>
    </source>
</reference>
<gene>
    <name evidence="2" type="ORF">PtA15_5A84</name>
</gene>
<feature type="compositionally biased region" description="Low complexity" evidence="1">
    <location>
        <begin position="628"/>
        <end position="647"/>
    </location>
</feature>
<feature type="compositionally biased region" description="Basic and acidic residues" evidence="1">
    <location>
        <begin position="467"/>
        <end position="480"/>
    </location>
</feature>
<evidence type="ECO:0000313" key="3">
    <source>
        <dbReference type="Proteomes" id="UP001164743"/>
    </source>
</evidence>
<feature type="compositionally biased region" description="Polar residues" evidence="1">
    <location>
        <begin position="702"/>
        <end position="711"/>
    </location>
</feature>
<name>A0ABY7CHB8_9BASI</name>
<organism evidence="2 3">
    <name type="scientific">Puccinia triticina</name>
    <dbReference type="NCBI Taxonomy" id="208348"/>
    <lineage>
        <taxon>Eukaryota</taxon>
        <taxon>Fungi</taxon>
        <taxon>Dikarya</taxon>
        <taxon>Basidiomycota</taxon>
        <taxon>Pucciniomycotina</taxon>
        <taxon>Pucciniomycetes</taxon>
        <taxon>Pucciniales</taxon>
        <taxon>Pucciniaceae</taxon>
        <taxon>Puccinia</taxon>
    </lineage>
</organism>
<feature type="compositionally biased region" description="Basic and acidic residues" evidence="1">
    <location>
        <begin position="792"/>
        <end position="810"/>
    </location>
</feature>
<dbReference type="PANTHER" id="PTHR48125:SF10">
    <property type="entry name" value="OS12G0136300 PROTEIN"/>
    <property type="match status" value="1"/>
</dbReference>
<feature type="compositionally biased region" description="Low complexity" evidence="1">
    <location>
        <begin position="673"/>
        <end position="688"/>
    </location>
</feature>
<feature type="region of interest" description="Disordered" evidence="1">
    <location>
        <begin position="442"/>
        <end position="826"/>
    </location>
</feature>
<feature type="compositionally biased region" description="Low complexity" evidence="1">
    <location>
        <begin position="716"/>
        <end position="776"/>
    </location>
</feature>
<dbReference type="RefSeq" id="XP_053020069.1">
    <property type="nucleotide sequence ID" value="XM_053169654.1"/>
</dbReference>
<evidence type="ECO:0000313" key="2">
    <source>
        <dbReference type="EMBL" id="WAQ84514.1"/>
    </source>
</evidence>
<evidence type="ECO:0000256" key="1">
    <source>
        <dbReference type="SAM" id="MobiDB-lite"/>
    </source>
</evidence>
<protein>
    <submittedName>
        <fullName evidence="2">Uncharacterized protein</fullName>
    </submittedName>
</protein>
<sequence>MDTFSFNSGFHGSHDGSVSDQADIPVPTVFQGQQHALGQPTNSDNHRLISETASDESLRGTMADTEDPKEARPGPDKSKLTATQMAHFLTLDLSSLRASAASYATRKRMTDEMKEELEEMYYEFQCEVARLAIQNRVGSHLYFDHLGQTRKVRGGTSWNNFQKYDPEAQKLFDEFGREQGRSEVSALWATKSLPQKLRYRDMDYLKTLREVSTGSASSNAPHLETVLHAPLDQENDPVRLNGRIQVSKVSLQKTASLVSEWLDSFAFFHQVKGFVVIALCHPKSPIFHKFGSPVGNRFLRMLAQQRETDAAAEFHTWTAAQAIQVSKGCASGAGVPPTGHTEIFDDVSEKFRVGKHNKNISAIRHKLKDLIYIASGCKIRASWPGEDTDHDLRRLKISLKIDHNEWSIVPEDLKQPLVKLSLGQAMGTLACLGLNKIHLTYHPDWEDIPPRPHRKNKKRKNVGKGNNDTEHTAHNHDHPPQGKRPCVRDSSPAIDAPATDLRNGLADLTNCPSAPSNAPAPAATAPSDSPAPAAPSSGPAASDDPAAPSDAPAPTAPINNPAAPSDAPAPAAPFNDPAAPFNDPAAPSDAPAPAAWSNDPAAPSDTPTAPTNVQNGCPAASTNRAAVNDPAAPSDTPAAPTNAASTNRADVNDPAAPPETPAAPTNSQNGHPAASTNRAAAATNGSAAQKKRVRPIKKLPESKSTTPSAPQATVDPAPYNNPAAPSINPAALSINPAAPSINPSAPSINPAAPSINPAAPSINPAAPSDATTPATAGDNVVPPLQLDSSELPDYRLDTRAEQRRRSEENQTARNASASPIDEQCQPTSPAHLVRSLEFKFVGPCSMGRGGGSLICEILRACPLLENITIATSFLSELYHLKFAWPADQVVARLFGKWDLLETVELIRFHNLFKRFESDGGGSMLPALNCALRAIVLNDLRMSEHDLRMILNGSRASLRTLQLCNPANSLQRPGLYRILTECISPALESLTLDVGDRWGKPCYLQEDARPELYPGLLDHIFKTSSTLSNLKKLSFAGNLALTSHIVPSPHDAPSDAETRRARWLPELKCCSIYNLPYPKGSTEEIMAELRARHVYEFCERPYYGWDPRVFFTV</sequence>
<feature type="compositionally biased region" description="Polar residues" evidence="1">
    <location>
        <begin position="30"/>
        <end position="43"/>
    </location>
</feature>
<feature type="compositionally biased region" description="Basic residues" evidence="1">
    <location>
        <begin position="451"/>
        <end position="462"/>
    </location>
</feature>